<dbReference type="InterPro" id="IPR036929">
    <property type="entry name" value="DsbDN_sf"/>
</dbReference>
<evidence type="ECO:0000313" key="21">
    <source>
        <dbReference type="EMBL" id="MBK1618695.1"/>
    </source>
</evidence>
<evidence type="ECO:0000256" key="8">
    <source>
        <dbReference type="ARBA" id="ARBA00022748"/>
    </source>
</evidence>
<keyword evidence="5 18" id="KW-0997">Cell inner membrane</keyword>
<dbReference type="GO" id="GO:0009055">
    <property type="term" value="F:electron transfer activity"/>
    <property type="evidence" value="ECO:0007669"/>
    <property type="project" value="UniProtKB-UniRule"/>
</dbReference>
<keyword evidence="8 18" id="KW-0201">Cytochrome c-type biogenesis</keyword>
<keyword evidence="10 18" id="KW-1133">Transmembrane helix</keyword>
<feature type="region of interest" description="Disordered" evidence="19">
    <location>
        <begin position="376"/>
        <end position="395"/>
    </location>
</feature>
<feature type="disulfide bond" description="Redox-active" evidence="18">
    <location>
        <begin position="749"/>
        <end position="752"/>
    </location>
</feature>
<dbReference type="GO" id="GO:0045454">
    <property type="term" value="P:cell redox homeostasis"/>
    <property type="evidence" value="ECO:0007669"/>
    <property type="project" value="TreeGrafter"/>
</dbReference>
<dbReference type="EC" id="1.8.1.8" evidence="18"/>
<dbReference type="InterPro" id="IPR035671">
    <property type="entry name" value="DsbD_gamma"/>
</dbReference>
<keyword evidence="12 18" id="KW-0520">NAD</keyword>
<dbReference type="RefSeq" id="WP_200242831.1">
    <property type="nucleotide sequence ID" value="NZ_NRRY01000012.1"/>
</dbReference>
<dbReference type="InterPro" id="IPR017937">
    <property type="entry name" value="Thioredoxin_CS"/>
</dbReference>
<feature type="transmembrane region" description="Helical" evidence="18">
    <location>
        <begin position="573"/>
        <end position="595"/>
    </location>
</feature>
<dbReference type="PROSITE" id="PS00194">
    <property type="entry name" value="THIOREDOXIN_1"/>
    <property type="match status" value="1"/>
</dbReference>
<dbReference type="InterPro" id="IPR028250">
    <property type="entry name" value="DsbDN"/>
</dbReference>
<feature type="transmembrane region" description="Helical" evidence="18">
    <location>
        <begin position="457"/>
        <end position="482"/>
    </location>
</feature>
<keyword evidence="6 18" id="KW-0812">Transmembrane</keyword>
<dbReference type="InterPro" id="IPR003834">
    <property type="entry name" value="Cyt_c_assmbl_TM_dom"/>
</dbReference>
<dbReference type="NCBIfam" id="NF001419">
    <property type="entry name" value="PRK00293.1"/>
    <property type="match status" value="1"/>
</dbReference>
<keyword evidence="11 18" id="KW-0560">Oxidoreductase</keyword>
<feature type="compositionally biased region" description="Low complexity" evidence="19">
    <location>
        <begin position="378"/>
        <end position="395"/>
    </location>
</feature>
<keyword evidence="9 18" id="KW-0249">Electron transport</keyword>
<dbReference type="SUPFAM" id="SSF52833">
    <property type="entry name" value="Thioredoxin-like"/>
    <property type="match status" value="1"/>
</dbReference>
<evidence type="ECO:0000256" key="10">
    <source>
        <dbReference type="ARBA" id="ARBA00022989"/>
    </source>
</evidence>
<evidence type="ECO:0000256" key="2">
    <source>
        <dbReference type="ARBA" id="ARBA00007241"/>
    </source>
</evidence>
<evidence type="ECO:0000256" key="7">
    <source>
        <dbReference type="ARBA" id="ARBA00022729"/>
    </source>
</evidence>
<evidence type="ECO:0000256" key="4">
    <source>
        <dbReference type="ARBA" id="ARBA00022475"/>
    </source>
</evidence>
<dbReference type="HAMAP" id="MF_00399">
    <property type="entry name" value="DbsD"/>
    <property type="match status" value="1"/>
</dbReference>
<dbReference type="Pfam" id="PF02683">
    <property type="entry name" value="DsbD_TM"/>
    <property type="match status" value="1"/>
</dbReference>
<evidence type="ECO:0000256" key="18">
    <source>
        <dbReference type="HAMAP-Rule" id="MF_00399"/>
    </source>
</evidence>
<keyword evidence="22" id="KW-1185">Reference proteome</keyword>
<evidence type="ECO:0000313" key="22">
    <source>
        <dbReference type="Proteomes" id="UP001138768"/>
    </source>
</evidence>
<dbReference type="Pfam" id="PF13899">
    <property type="entry name" value="Thioredoxin_7"/>
    <property type="match status" value="1"/>
</dbReference>
<accession>A0A9X0W8G4</accession>
<dbReference type="InterPro" id="IPR013766">
    <property type="entry name" value="Thioredoxin_domain"/>
</dbReference>
<evidence type="ECO:0000256" key="9">
    <source>
        <dbReference type="ARBA" id="ARBA00022982"/>
    </source>
</evidence>
<dbReference type="CDD" id="cd02953">
    <property type="entry name" value="DsbDgamma"/>
    <property type="match status" value="1"/>
</dbReference>
<comment type="similarity">
    <text evidence="2 18">Belongs to the thioredoxin family. DsbD subfamily.</text>
</comment>
<evidence type="ECO:0000256" key="11">
    <source>
        <dbReference type="ARBA" id="ARBA00023002"/>
    </source>
</evidence>
<dbReference type="PROSITE" id="PS51352">
    <property type="entry name" value="THIOREDOXIN_2"/>
    <property type="match status" value="1"/>
</dbReference>
<proteinExistence type="inferred from homology"/>
<name>A0A9X0W8G4_9GAMM</name>
<feature type="transmembrane region" description="Helical" evidence="18">
    <location>
        <begin position="40"/>
        <end position="64"/>
    </location>
</feature>
<keyword evidence="15 18" id="KW-0676">Redox-active center</keyword>
<dbReference type="Gene3D" id="2.60.40.1250">
    <property type="entry name" value="Thiol:disulfide interchange protein DsbD, N-terminal domain"/>
    <property type="match status" value="2"/>
</dbReference>
<feature type="compositionally biased region" description="Polar residues" evidence="19">
    <location>
        <begin position="210"/>
        <end position="227"/>
    </location>
</feature>
<evidence type="ECO:0000256" key="19">
    <source>
        <dbReference type="SAM" id="MobiDB-lite"/>
    </source>
</evidence>
<dbReference type="GO" id="GO:0017004">
    <property type="term" value="P:cytochrome complex assembly"/>
    <property type="evidence" value="ECO:0007669"/>
    <property type="project" value="UniProtKB-UniRule"/>
</dbReference>
<evidence type="ECO:0000256" key="12">
    <source>
        <dbReference type="ARBA" id="ARBA00023027"/>
    </source>
</evidence>
<evidence type="ECO:0000256" key="3">
    <source>
        <dbReference type="ARBA" id="ARBA00022448"/>
    </source>
</evidence>
<protein>
    <recommendedName>
        <fullName evidence="18">Thiol:disulfide interchange protein DsbD</fullName>
        <ecNumber evidence="18">1.8.1.8</ecNumber>
    </recommendedName>
    <alternativeName>
        <fullName evidence="18">Protein-disulfide reductase</fullName>
        <shortName evidence="18">Disulfide reductase</shortName>
    </alternativeName>
</protein>
<feature type="domain" description="Thioredoxin" evidence="20">
    <location>
        <begin position="683"/>
        <end position="835"/>
    </location>
</feature>
<comment type="catalytic activity">
    <reaction evidence="17 18">
        <text>[protein]-dithiol + NADP(+) = [protein]-disulfide + NADPH + H(+)</text>
        <dbReference type="Rhea" id="RHEA:18753"/>
        <dbReference type="Rhea" id="RHEA-COMP:10593"/>
        <dbReference type="Rhea" id="RHEA-COMP:10594"/>
        <dbReference type="ChEBI" id="CHEBI:15378"/>
        <dbReference type="ChEBI" id="CHEBI:29950"/>
        <dbReference type="ChEBI" id="CHEBI:50058"/>
        <dbReference type="ChEBI" id="CHEBI:57783"/>
        <dbReference type="ChEBI" id="CHEBI:58349"/>
        <dbReference type="EC" id="1.8.1.8"/>
    </reaction>
</comment>
<dbReference type="AlphaFoldDB" id="A0A9X0W8G4"/>
<evidence type="ECO:0000256" key="14">
    <source>
        <dbReference type="ARBA" id="ARBA00023157"/>
    </source>
</evidence>
<sequence length="835" mass="88195">MSDQTLGPTLDRILDQILDWRQRADAKVAAPSTGKQRRPLYYGAQLGLIGLLLLAIGLALPAAAVAEDEFLQPDQAFQITGNAQGPDAVTVSWDIEPGYYLYGAKFRFESKTPGFELGQAQLPPAETKTDQFFGEVEIYRDRVEATLPVTRTDAVGEVVRIEAQSQGCADAGFCYPPQRQSILLELPRLAAVEQQPASAPSGLMSGGNGSTSPLTSSSANPTTRSNSLPARSLGFGFEDDILPAEEAFQLDVAIEDPQTLALRWRIAPETYLYQQEIELRLEDAEGVQLGPYELPEAEIKPDTVRPDGTIGDIAIYHGDVNLSVPLLRGSAEATSVTLVAKYQGCAERGICYPPVTDRLTLDLPPATTTVALTEPATAESANPAPPAGEAAGSAAPERVSEQDQIAARLAETGIFGALAIFFVLGLLLSFTPCVFPMIPILSGIIAGQGSKITTRQAFFLSLAYVLAMALTYAIVGVIAGLFGANLQAAFQNPWVLATFAAIFVALSLSMFGFYDLQLPSSVQTKLTQISNKQQGGTLTGAAIMGALSALIVGPCVAPPLMGALIFIGKTGDAVLGFFALLGLGLGMGAPLLAIGTSAGKLLPRAGAWMDSVKAVFGVLLLAVAVLLVERVIPAAFAMALWALLLISAGVYLGALTQHGPEASGWSKLWKSLGVALLVYGVLMLVGAAAGGKDTIQPLRGLAPAVGGGGAAAAHPEFKRIKTLADLDQAVAEASAGGKPVMLDFYADWCVSCKEMERYTFPDPAVQQAMQRYVLLQADVTANDAEDKALMQERFGIPGPPAMMFFDSSGQEQRGWRLVGFVPADEFAAHLNEFAQ</sequence>
<evidence type="ECO:0000256" key="16">
    <source>
        <dbReference type="ARBA" id="ARBA00047388"/>
    </source>
</evidence>
<dbReference type="GO" id="GO:0005886">
    <property type="term" value="C:plasma membrane"/>
    <property type="evidence" value="ECO:0007669"/>
    <property type="project" value="UniProtKB-SubCell"/>
</dbReference>
<evidence type="ECO:0000256" key="13">
    <source>
        <dbReference type="ARBA" id="ARBA00023136"/>
    </source>
</evidence>
<feature type="transmembrane region" description="Helical" evidence="18">
    <location>
        <begin position="668"/>
        <end position="689"/>
    </location>
</feature>
<feature type="disulfide bond" description="Redox-active" evidence="18">
    <location>
        <begin position="168"/>
        <end position="174"/>
    </location>
</feature>
<dbReference type="InterPro" id="IPR036249">
    <property type="entry name" value="Thioredoxin-like_sf"/>
</dbReference>
<feature type="disulfide bond" description="Redox-active" evidence="18">
    <location>
        <begin position="433"/>
        <end position="555"/>
    </location>
</feature>
<dbReference type="GO" id="GO:0047134">
    <property type="term" value="F:protein-disulfide reductase [NAD(P)H] activity"/>
    <property type="evidence" value="ECO:0007669"/>
    <property type="project" value="UniProtKB-UniRule"/>
</dbReference>
<comment type="catalytic activity">
    <reaction evidence="16 18">
        <text>[protein]-dithiol + NAD(+) = [protein]-disulfide + NADH + H(+)</text>
        <dbReference type="Rhea" id="RHEA:18749"/>
        <dbReference type="Rhea" id="RHEA-COMP:10593"/>
        <dbReference type="Rhea" id="RHEA-COMP:10594"/>
        <dbReference type="ChEBI" id="CHEBI:15378"/>
        <dbReference type="ChEBI" id="CHEBI:29950"/>
        <dbReference type="ChEBI" id="CHEBI:50058"/>
        <dbReference type="ChEBI" id="CHEBI:57540"/>
        <dbReference type="ChEBI" id="CHEBI:57945"/>
        <dbReference type="EC" id="1.8.1.8"/>
    </reaction>
</comment>
<comment type="subcellular location">
    <subcellularLocation>
        <location evidence="1 18">Cell inner membrane</location>
        <topology evidence="1 18">Multi-pass membrane protein</topology>
    </subcellularLocation>
</comment>
<keyword evidence="4 18" id="KW-1003">Cell membrane</keyword>
<keyword evidence="14 18" id="KW-1015">Disulfide bond</keyword>
<evidence type="ECO:0000256" key="5">
    <source>
        <dbReference type="ARBA" id="ARBA00022519"/>
    </source>
</evidence>
<comment type="caution">
    <text evidence="21">The sequence shown here is derived from an EMBL/GenBank/DDBJ whole genome shotgun (WGS) entry which is preliminary data.</text>
</comment>
<keyword evidence="13 18" id="KW-0472">Membrane</keyword>
<dbReference type="InterPro" id="IPR022910">
    <property type="entry name" value="Thiol_diS_interchange_DbsD"/>
</dbReference>
<dbReference type="PANTHER" id="PTHR32234:SF0">
    <property type="entry name" value="THIOL:DISULFIDE INTERCHANGE PROTEIN DSBD"/>
    <property type="match status" value="1"/>
</dbReference>
<reference evidence="21 22" key="1">
    <citation type="journal article" date="2020" name="Microorganisms">
        <title>Osmotic Adaptation and Compatible Solute Biosynthesis of Phototrophic Bacteria as Revealed from Genome Analyses.</title>
        <authorList>
            <person name="Imhoff J.F."/>
            <person name="Rahn T."/>
            <person name="Kunzel S."/>
            <person name="Keller A."/>
            <person name="Neulinger S.C."/>
        </authorList>
    </citation>
    <scope>NUCLEOTIDE SEQUENCE [LARGE SCALE GENOMIC DNA]</scope>
    <source>
        <strain evidence="21 22">DSM 25653</strain>
    </source>
</reference>
<evidence type="ECO:0000259" key="20">
    <source>
        <dbReference type="PROSITE" id="PS51352"/>
    </source>
</evidence>
<keyword evidence="7" id="KW-0732">Signal</keyword>
<evidence type="ECO:0000256" key="1">
    <source>
        <dbReference type="ARBA" id="ARBA00004429"/>
    </source>
</evidence>
<feature type="transmembrane region" description="Helical" evidence="18">
    <location>
        <begin position="494"/>
        <end position="516"/>
    </location>
</feature>
<feature type="region of interest" description="Disordered" evidence="19">
    <location>
        <begin position="195"/>
        <end position="227"/>
    </location>
</feature>
<feature type="transmembrane region" description="Helical" evidence="18">
    <location>
        <begin position="607"/>
        <end position="628"/>
    </location>
</feature>
<feature type="transmembrane region" description="Helical" evidence="18">
    <location>
        <begin position="634"/>
        <end position="656"/>
    </location>
</feature>
<evidence type="ECO:0000256" key="15">
    <source>
        <dbReference type="ARBA" id="ARBA00023284"/>
    </source>
</evidence>
<dbReference type="Gene3D" id="3.40.30.10">
    <property type="entry name" value="Glutaredoxin"/>
    <property type="match status" value="1"/>
</dbReference>
<dbReference type="PANTHER" id="PTHR32234">
    <property type="entry name" value="THIOL:DISULFIDE INTERCHANGE PROTEIN DSBD"/>
    <property type="match status" value="1"/>
</dbReference>
<gene>
    <name evidence="18" type="primary">dsbD</name>
    <name evidence="21" type="ORF">CKO42_09660</name>
</gene>
<evidence type="ECO:0000256" key="17">
    <source>
        <dbReference type="ARBA" id="ARBA00047804"/>
    </source>
</evidence>
<dbReference type="EMBL" id="NRRY01000012">
    <property type="protein sequence ID" value="MBK1618695.1"/>
    <property type="molecule type" value="Genomic_DNA"/>
</dbReference>
<keyword evidence="3 18" id="KW-0813">Transport</keyword>
<dbReference type="Pfam" id="PF11412">
    <property type="entry name" value="DsbD_N"/>
    <property type="match status" value="2"/>
</dbReference>
<evidence type="ECO:0000256" key="6">
    <source>
        <dbReference type="ARBA" id="ARBA00022692"/>
    </source>
</evidence>
<feature type="transmembrane region" description="Helical" evidence="18">
    <location>
        <begin position="537"/>
        <end position="567"/>
    </location>
</feature>
<feature type="transmembrane region" description="Helical" evidence="18">
    <location>
        <begin position="414"/>
        <end position="445"/>
    </location>
</feature>
<dbReference type="Proteomes" id="UP001138768">
    <property type="component" value="Unassembled WGS sequence"/>
</dbReference>
<dbReference type="SUPFAM" id="SSF74863">
    <property type="entry name" value="Thiol:disulfide interchange protein DsbD, N-terminal domain (DsbD-alpha)"/>
    <property type="match status" value="2"/>
</dbReference>
<comment type="function">
    <text evidence="18">Required to facilitate the formation of correct disulfide bonds in some periplasmic proteins and for the assembly of the periplasmic c-type cytochromes. Acts by transferring electrons from cytoplasmic thioredoxin to the periplasm. This transfer involves a cascade of disulfide bond formation and reduction steps.</text>
</comment>
<organism evidence="21 22">
    <name type="scientific">Lamprobacter modestohalophilus</name>
    <dbReference type="NCBI Taxonomy" id="1064514"/>
    <lineage>
        <taxon>Bacteria</taxon>
        <taxon>Pseudomonadati</taxon>
        <taxon>Pseudomonadota</taxon>
        <taxon>Gammaproteobacteria</taxon>
        <taxon>Chromatiales</taxon>
        <taxon>Chromatiaceae</taxon>
        <taxon>Lamprobacter</taxon>
    </lineage>
</organism>